<dbReference type="SUPFAM" id="SSF48208">
    <property type="entry name" value="Six-hairpin glycosidases"/>
    <property type="match status" value="1"/>
</dbReference>
<dbReference type="Proteomes" id="UP001271007">
    <property type="component" value="Unassembled WGS sequence"/>
</dbReference>
<accession>A0AAJ0DK90</accession>
<keyword evidence="5" id="KW-1185">Reference proteome</keyword>
<dbReference type="InterPro" id="IPR008928">
    <property type="entry name" value="6-hairpin_glycosidase_sf"/>
</dbReference>
<dbReference type="EMBL" id="JAWDJX010000008">
    <property type="protein sequence ID" value="KAK3055711.1"/>
    <property type="molecule type" value="Genomic_DNA"/>
</dbReference>
<evidence type="ECO:0000313" key="5">
    <source>
        <dbReference type="Proteomes" id="UP001271007"/>
    </source>
</evidence>
<name>A0AAJ0DK90_9PEZI</name>
<dbReference type="InterPro" id="IPR052743">
    <property type="entry name" value="Glutaminase_GtaA"/>
</dbReference>
<comment type="caution">
    <text evidence="4">The sequence shown here is derived from an EMBL/GenBank/DDBJ whole genome shotgun (WGS) entry which is preliminary data.</text>
</comment>
<feature type="chain" id="PRO_5042543861" description="Glutaminase" evidence="1">
    <location>
        <begin position="17"/>
        <end position="701"/>
    </location>
</feature>
<protein>
    <recommendedName>
        <fullName evidence="6">Glutaminase</fullName>
    </recommendedName>
</protein>
<dbReference type="AlphaFoldDB" id="A0AAJ0DK90"/>
<gene>
    <name evidence="4" type="ORF">LTR09_003632</name>
</gene>
<dbReference type="PANTHER" id="PTHR31987:SF14">
    <property type="entry name" value="PUTATIVE (AFU_ORTHOLOGUE AFUA_6G09910)-RELATED"/>
    <property type="match status" value="1"/>
</dbReference>
<sequence>MGLLSALDIMSSLGSAATFSALPAYPLAVKSPYLSTWVPGRQLLANSATSQPMFWNSIPLTWPVLARVDGETFSLFGFPGGAANITAATTKSVSYTSSHTYVRVTAGSANVVLDFFSPVLPGADEYAEQSLPYSYLTVSASSSSKAAPDVQVMSAIDYTWTAQNGASALNYTSLDSAGFFQFHNQHEIPFTEQRDMATWGSVLFAASSANNMTHGCGAAADMVASFSAAGTMPKRSLRASCNGTDLAGISKNLGTVDRTGESATFVVGYDREQAISYLSEPQTGYYRTRWPTISEAIEHMITSYNSLLARSLSFDAVVKTKAEQVSSSFGCKYADIVEASVRQTFGGMDITVPANDMSSYPPNVFLKEISIHLFKGDGNVNTIDFIFQSWPIFISLNPEYIRMMFEPILSYLDAGRFPRLFTIHDIGTHYPNATGHDDGVAEHMPIFSTSSLFILLYAYQKLSGDTEYAAGYEKLLKGYADWLAEPRSLYPRRQLISVDVIRPSANQTGLAIQAAIGLEAAAQLLGDSTYSEVAASNVEALYYGGLGLDGSSPADSEHFTYNYGRNKTWNVLFPSYSDVVLDLRTFPQEAWDMQSDWYLKQMKDGGLKFAGPSDGYPGNNLNWGLTDWNIVAASVSSEAVQEIVVNTTHAFMTNGQNSIPFGTKYIVECAQEGLWIGNQNRASVGSHFALMALREGTWYGR</sequence>
<evidence type="ECO:0008006" key="6">
    <source>
        <dbReference type="Google" id="ProtNLM"/>
    </source>
</evidence>
<feature type="domain" description="Glutaminase A central" evidence="2">
    <location>
        <begin position="330"/>
        <end position="690"/>
    </location>
</feature>
<proteinExistence type="predicted"/>
<reference evidence="4" key="1">
    <citation type="submission" date="2023-04" db="EMBL/GenBank/DDBJ databases">
        <title>Black Yeasts Isolated from many extreme environments.</title>
        <authorList>
            <person name="Coleine C."/>
            <person name="Stajich J.E."/>
            <person name="Selbmann L."/>
        </authorList>
    </citation>
    <scope>NUCLEOTIDE SEQUENCE</scope>
    <source>
        <strain evidence="4">CCFEE 5312</strain>
    </source>
</reference>
<dbReference type="InterPro" id="IPR033433">
    <property type="entry name" value="GtaA_N"/>
</dbReference>
<evidence type="ECO:0000313" key="4">
    <source>
        <dbReference type="EMBL" id="KAK3055711.1"/>
    </source>
</evidence>
<dbReference type="InterPro" id="IPR032514">
    <property type="entry name" value="GtaA_central"/>
</dbReference>
<dbReference type="GO" id="GO:0005975">
    <property type="term" value="P:carbohydrate metabolic process"/>
    <property type="evidence" value="ECO:0007669"/>
    <property type="project" value="InterPro"/>
</dbReference>
<dbReference type="Pfam" id="PF16335">
    <property type="entry name" value="GtaA_6_Hairpin"/>
    <property type="match status" value="1"/>
</dbReference>
<dbReference type="PANTHER" id="PTHR31987">
    <property type="entry name" value="GLUTAMINASE A-RELATED"/>
    <property type="match status" value="1"/>
</dbReference>
<keyword evidence="1" id="KW-0732">Signal</keyword>
<organism evidence="4 5">
    <name type="scientific">Extremus antarcticus</name>
    <dbReference type="NCBI Taxonomy" id="702011"/>
    <lineage>
        <taxon>Eukaryota</taxon>
        <taxon>Fungi</taxon>
        <taxon>Dikarya</taxon>
        <taxon>Ascomycota</taxon>
        <taxon>Pezizomycotina</taxon>
        <taxon>Dothideomycetes</taxon>
        <taxon>Dothideomycetidae</taxon>
        <taxon>Mycosphaerellales</taxon>
        <taxon>Extremaceae</taxon>
        <taxon>Extremus</taxon>
    </lineage>
</organism>
<dbReference type="Pfam" id="PF17168">
    <property type="entry name" value="DUF5127"/>
    <property type="match status" value="1"/>
</dbReference>
<evidence type="ECO:0000256" key="1">
    <source>
        <dbReference type="SAM" id="SignalP"/>
    </source>
</evidence>
<feature type="domain" description="Glutaminase A N-terminal" evidence="3">
    <location>
        <begin position="98"/>
        <end position="320"/>
    </location>
</feature>
<evidence type="ECO:0000259" key="3">
    <source>
        <dbReference type="Pfam" id="PF17168"/>
    </source>
</evidence>
<feature type="signal peptide" evidence="1">
    <location>
        <begin position="1"/>
        <end position="16"/>
    </location>
</feature>
<evidence type="ECO:0000259" key="2">
    <source>
        <dbReference type="Pfam" id="PF16335"/>
    </source>
</evidence>